<protein>
    <recommendedName>
        <fullName evidence="6">Cytochrome P450</fullName>
    </recommendedName>
</protein>
<dbReference type="InterPro" id="IPR002401">
    <property type="entry name" value="Cyt_P450_E_grp-I"/>
</dbReference>
<evidence type="ECO:0000313" key="5">
    <source>
        <dbReference type="Proteomes" id="UP001417504"/>
    </source>
</evidence>
<dbReference type="InterPro" id="IPR001128">
    <property type="entry name" value="Cyt_P450"/>
</dbReference>
<reference evidence="4 5" key="1">
    <citation type="submission" date="2024-01" db="EMBL/GenBank/DDBJ databases">
        <title>Genome assemblies of Stephania.</title>
        <authorList>
            <person name="Yang L."/>
        </authorList>
    </citation>
    <scope>NUCLEOTIDE SEQUENCE [LARGE SCALE GENOMIC DNA]</scope>
    <source>
        <strain evidence="4">QJT</strain>
        <tissue evidence="4">Leaf</tissue>
    </source>
</reference>
<dbReference type="GO" id="GO:0020037">
    <property type="term" value="F:heme binding"/>
    <property type="evidence" value="ECO:0007669"/>
    <property type="project" value="InterPro"/>
</dbReference>
<dbReference type="InterPro" id="IPR036396">
    <property type="entry name" value="Cyt_P450_sf"/>
</dbReference>
<sequence>MVLAPGRAPCPRTCSLRYTCRARLGTHAVLDKIEECWDEDEDEDEDEDDGVSKVDRACSNRSCIKEGLYKMKWRSKQTNFPPSPPKLPLIGNFHQLSKRSHHSLKDLSQKYGPIMLLHFGQVPIVVVSSSSLAEEIFKTHDADFSSRFPMTTAKIFMYGCVDIGFAPYNESRQLRKICVMELLSVRTVKTFKTVREEEVACLIERISRSSSKGASVDLPAMSHILTVHIIFRCALGRKLSNVDGQNRFADLPKELISGLSSFSFADSIPLFVWLDIVTGLITRLKKTARKLDSFLEQVIEELIIQSSSNDLDKAKDFMDVLLQIQED</sequence>
<gene>
    <name evidence="4" type="ORF">Sjap_013248</name>
</gene>
<proteinExistence type="inferred from homology"/>
<dbReference type="SUPFAM" id="SSF48264">
    <property type="entry name" value="Cytochrome P450"/>
    <property type="match status" value="1"/>
</dbReference>
<keyword evidence="3" id="KW-0408">Iron</keyword>
<evidence type="ECO:0008006" key="6">
    <source>
        <dbReference type="Google" id="ProtNLM"/>
    </source>
</evidence>
<dbReference type="GO" id="GO:0005506">
    <property type="term" value="F:iron ion binding"/>
    <property type="evidence" value="ECO:0007669"/>
    <property type="project" value="InterPro"/>
</dbReference>
<accession>A0AAP0J015</accession>
<name>A0AAP0J015_9MAGN</name>
<dbReference type="PANTHER" id="PTHR47955">
    <property type="entry name" value="CYTOCHROME P450 FAMILY 71 PROTEIN"/>
    <property type="match status" value="1"/>
</dbReference>
<organism evidence="4 5">
    <name type="scientific">Stephania japonica</name>
    <dbReference type="NCBI Taxonomy" id="461633"/>
    <lineage>
        <taxon>Eukaryota</taxon>
        <taxon>Viridiplantae</taxon>
        <taxon>Streptophyta</taxon>
        <taxon>Embryophyta</taxon>
        <taxon>Tracheophyta</taxon>
        <taxon>Spermatophyta</taxon>
        <taxon>Magnoliopsida</taxon>
        <taxon>Ranunculales</taxon>
        <taxon>Menispermaceae</taxon>
        <taxon>Menispermoideae</taxon>
        <taxon>Cissampelideae</taxon>
        <taxon>Stephania</taxon>
    </lineage>
</organism>
<dbReference type="Gene3D" id="1.10.630.10">
    <property type="entry name" value="Cytochrome P450"/>
    <property type="match status" value="1"/>
</dbReference>
<dbReference type="GO" id="GO:0016705">
    <property type="term" value="F:oxidoreductase activity, acting on paired donors, with incorporation or reduction of molecular oxygen"/>
    <property type="evidence" value="ECO:0007669"/>
    <property type="project" value="InterPro"/>
</dbReference>
<dbReference type="PRINTS" id="PR00463">
    <property type="entry name" value="EP450I"/>
</dbReference>
<keyword evidence="2" id="KW-0479">Metal-binding</keyword>
<dbReference type="Proteomes" id="UP001417504">
    <property type="component" value="Unassembled WGS sequence"/>
</dbReference>
<dbReference type="GO" id="GO:0044550">
    <property type="term" value="P:secondary metabolite biosynthetic process"/>
    <property type="evidence" value="ECO:0007669"/>
    <property type="project" value="UniProtKB-ARBA"/>
</dbReference>
<dbReference type="PANTHER" id="PTHR47955:SF15">
    <property type="entry name" value="CYTOCHROME P450 71A2-LIKE"/>
    <property type="match status" value="1"/>
</dbReference>
<evidence type="ECO:0000313" key="4">
    <source>
        <dbReference type="EMBL" id="KAK9123646.1"/>
    </source>
</evidence>
<comment type="similarity">
    <text evidence="1">Belongs to the cytochrome P450 family.</text>
</comment>
<evidence type="ECO:0000256" key="3">
    <source>
        <dbReference type="ARBA" id="ARBA00023004"/>
    </source>
</evidence>
<comment type="caution">
    <text evidence="4">The sequence shown here is derived from an EMBL/GenBank/DDBJ whole genome shotgun (WGS) entry which is preliminary data.</text>
</comment>
<evidence type="ECO:0000256" key="2">
    <source>
        <dbReference type="ARBA" id="ARBA00022723"/>
    </source>
</evidence>
<dbReference type="Pfam" id="PF00067">
    <property type="entry name" value="p450"/>
    <property type="match status" value="1"/>
</dbReference>
<evidence type="ECO:0000256" key="1">
    <source>
        <dbReference type="ARBA" id="ARBA00010617"/>
    </source>
</evidence>
<keyword evidence="5" id="KW-1185">Reference proteome</keyword>
<dbReference type="AlphaFoldDB" id="A0AAP0J015"/>
<dbReference type="GO" id="GO:0004497">
    <property type="term" value="F:monooxygenase activity"/>
    <property type="evidence" value="ECO:0007669"/>
    <property type="project" value="InterPro"/>
</dbReference>
<dbReference type="EMBL" id="JBBNAE010000005">
    <property type="protein sequence ID" value="KAK9123646.1"/>
    <property type="molecule type" value="Genomic_DNA"/>
</dbReference>